<protein>
    <submittedName>
        <fullName evidence="4">Uncharacterized protein LOC112468811</fullName>
    </submittedName>
</protein>
<gene>
    <name evidence="4" type="primary">LOC112468811</name>
</gene>
<evidence type="ECO:0000256" key="1">
    <source>
        <dbReference type="SAM" id="Coils"/>
    </source>
</evidence>
<dbReference type="OrthoDB" id="7697630at2759"/>
<dbReference type="Proteomes" id="UP000504618">
    <property type="component" value="Unplaced"/>
</dbReference>
<accession>A0A6J1RG26</accession>
<reference evidence="4" key="1">
    <citation type="submission" date="2025-08" db="UniProtKB">
        <authorList>
            <consortium name="RefSeq"/>
        </authorList>
    </citation>
    <scope>IDENTIFICATION</scope>
    <source>
        <tissue evidence="4">Whole body</tissue>
    </source>
</reference>
<evidence type="ECO:0000313" key="3">
    <source>
        <dbReference type="Proteomes" id="UP000504618"/>
    </source>
</evidence>
<dbReference type="RefSeq" id="XP_024893929.1">
    <property type="nucleotide sequence ID" value="XM_025038161.1"/>
</dbReference>
<keyword evidence="3" id="KW-1185">Reference proteome</keyword>
<dbReference type="AlphaFoldDB" id="A0A6J1RG26"/>
<sequence length="353" mass="39403">MQRVIPECYRCKKSIANALVECECKKQFHPGCVKPYSVTKYADHCCKALVKHYDTPLTPQAENNFNLDIMTTPVSTGAQAQSQLQSQGDINSHDLLLRISQQLTEQMKVSNSRFSAFAEETNSRFNAFVEEQRRTNNELNDKLDRLNSIASGVERNSQRIVELEQQCSALADEIRNLKSNRAGSHSATRAQSENELIISGVPTAMSVTPLECVRNVFATLEIPELSCHVLNVRAVARKPLPPVAGDRLLPTSTTSSYIVTLASGAVRDTVMSKKRARRVLTQREVCGGSSDRNVHVNELLPKDTYELLQHTKRVAKDKSYQYVWVRGGRIHVRHSDGEPAIKIDSAADIDKLV</sequence>
<keyword evidence="1" id="KW-0175">Coiled coil</keyword>
<evidence type="ECO:0000313" key="4">
    <source>
        <dbReference type="RefSeq" id="XP_024893929.1"/>
    </source>
</evidence>
<dbReference type="GeneID" id="112468811"/>
<evidence type="ECO:0000259" key="2">
    <source>
        <dbReference type="Pfam" id="PF25298"/>
    </source>
</evidence>
<proteinExistence type="predicted"/>
<name>A0A6J1RG26_9HYME</name>
<dbReference type="InterPro" id="IPR057251">
    <property type="entry name" value="FP_C"/>
</dbReference>
<organism evidence="3 4">
    <name type="scientific">Temnothorax curvispinosus</name>
    <dbReference type="NCBI Taxonomy" id="300111"/>
    <lineage>
        <taxon>Eukaryota</taxon>
        <taxon>Metazoa</taxon>
        <taxon>Ecdysozoa</taxon>
        <taxon>Arthropoda</taxon>
        <taxon>Hexapoda</taxon>
        <taxon>Insecta</taxon>
        <taxon>Pterygota</taxon>
        <taxon>Neoptera</taxon>
        <taxon>Endopterygota</taxon>
        <taxon>Hymenoptera</taxon>
        <taxon>Apocrita</taxon>
        <taxon>Aculeata</taxon>
        <taxon>Formicoidea</taxon>
        <taxon>Formicidae</taxon>
        <taxon>Myrmicinae</taxon>
        <taxon>Temnothorax</taxon>
    </lineage>
</organism>
<feature type="domain" description="FP protein C-terminal" evidence="2">
    <location>
        <begin position="302"/>
        <end position="353"/>
    </location>
</feature>
<feature type="coiled-coil region" evidence="1">
    <location>
        <begin position="129"/>
        <end position="180"/>
    </location>
</feature>
<dbReference type="Pfam" id="PF25298">
    <property type="entry name" value="Baculo_FP_2nd"/>
    <property type="match status" value="1"/>
</dbReference>